<evidence type="ECO:0000313" key="2">
    <source>
        <dbReference type="EMBL" id="VDP34733.1"/>
    </source>
</evidence>
<reference evidence="4" key="2">
    <citation type="submission" date="2019-09" db="UniProtKB">
        <authorList>
            <consortium name="WormBaseParasite"/>
        </authorList>
    </citation>
    <scope>IDENTIFICATION</scope>
</reference>
<accession>A0A3P8GK17</accession>
<dbReference type="EMBL" id="UZAH01034359">
    <property type="protein sequence ID" value="VDP34733.1"/>
    <property type="molecule type" value="Genomic_DNA"/>
</dbReference>
<reference evidence="2 3" key="1">
    <citation type="submission" date="2018-11" db="EMBL/GenBank/DDBJ databases">
        <authorList>
            <consortium name="Pathogen Informatics"/>
        </authorList>
    </citation>
    <scope>NUCLEOTIDE SEQUENCE [LARGE SCALE GENOMIC DNA]</scope>
</reference>
<protein>
    <submittedName>
        <fullName evidence="2 4">Uncharacterized protein</fullName>
    </submittedName>
</protein>
<keyword evidence="3" id="KW-1185">Reference proteome</keyword>
<feature type="region of interest" description="Disordered" evidence="1">
    <location>
        <begin position="1"/>
        <end position="23"/>
    </location>
</feature>
<dbReference type="WBParaSite" id="HPBE_0002278501-mRNA-1">
    <property type="protein sequence ID" value="HPBE_0002278501-mRNA-1"/>
    <property type="gene ID" value="HPBE_0002278501"/>
</dbReference>
<organism evidence="3 4">
    <name type="scientific">Heligmosomoides polygyrus</name>
    <name type="common">Parasitic roundworm</name>
    <dbReference type="NCBI Taxonomy" id="6339"/>
    <lineage>
        <taxon>Eukaryota</taxon>
        <taxon>Metazoa</taxon>
        <taxon>Ecdysozoa</taxon>
        <taxon>Nematoda</taxon>
        <taxon>Chromadorea</taxon>
        <taxon>Rhabditida</taxon>
        <taxon>Rhabditina</taxon>
        <taxon>Rhabditomorpha</taxon>
        <taxon>Strongyloidea</taxon>
        <taxon>Heligmosomidae</taxon>
        <taxon>Heligmosomoides</taxon>
    </lineage>
</organism>
<gene>
    <name evidence="2" type="ORF">HPBE_LOCUS22784</name>
</gene>
<name>A0A183GJD7_HELPZ</name>
<evidence type="ECO:0000256" key="1">
    <source>
        <dbReference type="SAM" id="MobiDB-lite"/>
    </source>
</evidence>
<proteinExistence type="predicted"/>
<evidence type="ECO:0000313" key="3">
    <source>
        <dbReference type="Proteomes" id="UP000050761"/>
    </source>
</evidence>
<evidence type="ECO:0000313" key="4">
    <source>
        <dbReference type="WBParaSite" id="HPBE_0002278501-mRNA-1"/>
    </source>
</evidence>
<dbReference type="Proteomes" id="UP000050761">
    <property type="component" value="Unassembled WGS sequence"/>
</dbReference>
<sequence>MRRLYTDLSTTGKKPRRTVEPPLTHAPTHAATLLAESRRPRVRTVLASGRGAKISNLSAPFVSLPGAGELRTESKGFQKRTGPFVCCRDVYRLANPVKSALNARRSNWLRVNSKEYH</sequence>
<accession>A0A183GJD7</accession>
<dbReference type="AlphaFoldDB" id="A0A183GJD7"/>